<keyword evidence="2" id="KW-1185">Reference proteome</keyword>
<dbReference type="EMBL" id="FQ311875">
    <property type="protein sequence ID" value="CBT77240.1"/>
    <property type="molecule type" value="Genomic_DNA"/>
</dbReference>
<evidence type="ECO:0000313" key="1">
    <source>
        <dbReference type="EMBL" id="CBT77240.1"/>
    </source>
</evidence>
<dbReference type="Proteomes" id="UP000006878">
    <property type="component" value="Chromosome"/>
</dbReference>
<protein>
    <submittedName>
        <fullName evidence="1">Uncharacterized protein</fullName>
    </submittedName>
</protein>
<accession>A0ABM9Q0K2</accession>
<name>A0ABM9Q0K2_GLUAR</name>
<sequence>MRSSYELITKAQNIGRYAADLAHDGSVADLSTSAHHPGDDTGRVVLEAYRKFGATSVRDVLEAYQSGYNNKAADLGDPVVRMIQIKNGIHYALPGATDEEIKAIKDQL</sequence>
<evidence type="ECO:0000313" key="2">
    <source>
        <dbReference type="Proteomes" id="UP000006878"/>
    </source>
</evidence>
<dbReference type="RefSeq" id="WP_013350345.1">
    <property type="nucleotide sequence ID" value="NC_014550.1"/>
</dbReference>
<gene>
    <name evidence="1" type="ordered locus">AARI_30380</name>
</gene>
<reference evidence="2" key="1">
    <citation type="journal article" date="2010" name="PLoS ONE">
        <title>The Arthrobacter arilaitensis Re117 genome sequence reveals its genetic adaptation to the surface of cheese.</title>
        <authorList>
            <person name="Monnet C."/>
            <person name="Loux V."/>
            <person name="Gibrat J.F."/>
            <person name="Spinnler E."/>
            <person name="Barbe V."/>
            <person name="Vacherie B."/>
            <person name="Gavory F."/>
            <person name="Gourbeyre E."/>
            <person name="Siguier P."/>
            <person name="Chandler M."/>
            <person name="Elleuch R."/>
            <person name="Irlinger F."/>
            <person name="Vallaeys T."/>
        </authorList>
    </citation>
    <scope>NUCLEOTIDE SEQUENCE</scope>
    <source>
        <strain evidence="2">DSM 16368 / CIP 108037 / IAM 15318 / JCM 13566 / Re117</strain>
    </source>
</reference>
<proteinExistence type="predicted"/>
<organism evidence="1 2">
    <name type="scientific">Glutamicibacter arilaitensis (strain DSM 16368 / CIP 108037 / IAM 15318 / JCM 13566 / NCIMB 14258 / Re117)</name>
    <name type="common">Arthrobacter arilaitensis</name>
    <dbReference type="NCBI Taxonomy" id="861360"/>
    <lineage>
        <taxon>Bacteria</taxon>
        <taxon>Bacillati</taxon>
        <taxon>Actinomycetota</taxon>
        <taxon>Actinomycetes</taxon>
        <taxon>Micrococcales</taxon>
        <taxon>Micrococcaceae</taxon>
        <taxon>Glutamicibacter</taxon>
    </lineage>
</organism>
<dbReference type="GeneID" id="303186594"/>
<reference evidence="2" key="2">
    <citation type="submission" date="2010-07" db="EMBL/GenBank/DDBJ databases">
        <title>Complete genome sequence of Arthrobacter arilaitensis (strain DSM 16368 / CIP 108037 / JCM 13566 / Re117).</title>
        <authorList>
            <person name="Genoscope."/>
        </authorList>
    </citation>
    <scope>NUCLEOTIDE SEQUENCE [LARGE SCALE GENOMIC DNA]</scope>
    <source>
        <strain evidence="2">DSM 16368 / CIP 108037 / IAM 15318 / JCM 13566 / Re117</strain>
    </source>
</reference>